<evidence type="ECO:0000256" key="1">
    <source>
        <dbReference type="ARBA" id="ARBA00022729"/>
    </source>
</evidence>
<dbReference type="EMBL" id="PEYC01000029">
    <property type="protein sequence ID" value="PIS40116.1"/>
    <property type="molecule type" value="Genomic_DNA"/>
</dbReference>
<evidence type="ECO:0000313" key="3">
    <source>
        <dbReference type="EMBL" id="PIS40116.1"/>
    </source>
</evidence>
<evidence type="ECO:0000313" key="4">
    <source>
        <dbReference type="Proteomes" id="UP000231472"/>
    </source>
</evidence>
<dbReference type="InterPro" id="IPR059180">
    <property type="entry name" value="3D_YorM"/>
</dbReference>
<sequence length="155" mass="16948">MTKGNVLTLFSGILFCIATGFLVKPRTVLNSENPAVVSAETKKPDPFLHQVQIQTVEMKVTAYCPCEKCCGKFADGFTSIGRDARKTLGVAADPKLLSYGTKLDVPGIGVRVVDDTGGAMRQSAKKGIWHIDVRFHDHNEALQFGVQWLNVKILN</sequence>
<dbReference type="PANTHER" id="PTHR39160">
    <property type="entry name" value="CELL WALL-BINDING PROTEIN YOCH"/>
    <property type="match status" value="1"/>
</dbReference>
<dbReference type="Proteomes" id="UP000231472">
    <property type="component" value="Unassembled WGS sequence"/>
</dbReference>
<dbReference type="GO" id="GO:0019867">
    <property type="term" value="C:outer membrane"/>
    <property type="evidence" value="ECO:0007669"/>
    <property type="project" value="InterPro"/>
</dbReference>
<organism evidence="3 4">
    <name type="scientific">Candidatus Nealsonbacteria bacterium CG08_land_8_20_14_0_20_36_22</name>
    <dbReference type="NCBI Taxonomy" id="1974704"/>
    <lineage>
        <taxon>Bacteria</taxon>
        <taxon>Candidatus Nealsoniibacteriota</taxon>
    </lineage>
</organism>
<dbReference type="InterPro" id="IPR051933">
    <property type="entry name" value="Resuscitation_pf_RpfB"/>
</dbReference>
<dbReference type="Pfam" id="PF06725">
    <property type="entry name" value="3D"/>
    <property type="match status" value="1"/>
</dbReference>
<protein>
    <recommendedName>
        <fullName evidence="2">3D domain-containing protein</fullName>
    </recommendedName>
</protein>
<dbReference type="InterPro" id="IPR010611">
    <property type="entry name" value="3D_dom"/>
</dbReference>
<reference evidence="4" key="1">
    <citation type="submission" date="2017-09" db="EMBL/GenBank/DDBJ databases">
        <title>Depth-based differentiation of microbial function through sediment-hosted aquifers and enrichment of novel symbionts in the deep terrestrial subsurface.</title>
        <authorList>
            <person name="Probst A.J."/>
            <person name="Ladd B."/>
            <person name="Jarett J.K."/>
            <person name="Geller-Mcgrath D.E."/>
            <person name="Sieber C.M.K."/>
            <person name="Emerson J.B."/>
            <person name="Anantharaman K."/>
            <person name="Thomas B.C."/>
            <person name="Malmstrom R."/>
            <person name="Stieglmeier M."/>
            <person name="Klingl A."/>
            <person name="Woyke T."/>
            <person name="Ryan C.M."/>
            <person name="Banfield J.F."/>
        </authorList>
    </citation>
    <scope>NUCLEOTIDE SEQUENCE [LARGE SCALE GENOMIC DNA]</scope>
</reference>
<comment type="caution">
    <text evidence="3">The sequence shown here is derived from an EMBL/GenBank/DDBJ whole genome shotgun (WGS) entry which is preliminary data.</text>
</comment>
<dbReference type="GO" id="GO:0009254">
    <property type="term" value="P:peptidoglycan turnover"/>
    <property type="evidence" value="ECO:0007669"/>
    <property type="project" value="InterPro"/>
</dbReference>
<accession>A0A2H0YNW5</accession>
<dbReference type="CDD" id="cd14667">
    <property type="entry name" value="3D_containing_proteins"/>
    <property type="match status" value="1"/>
</dbReference>
<evidence type="ECO:0000259" key="2">
    <source>
        <dbReference type="Pfam" id="PF06725"/>
    </source>
</evidence>
<gene>
    <name evidence="3" type="ORF">COT32_01510</name>
</gene>
<keyword evidence="1" id="KW-0732">Signal</keyword>
<dbReference type="PANTHER" id="PTHR39160:SF4">
    <property type="entry name" value="RESUSCITATION-PROMOTING FACTOR RPFB"/>
    <property type="match status" value="1"/>
</dbReference>
<proteinExistence type="predicted"/>
<feature type="domain" description="3D" evidence="2">
    <location>
        <begin position="90"/>
        <end position="155"/>
    </location>
</feature>
<dbReference type="GO" id="GO:0004553">
    <property type="term" value="F:hydrolase activity, hydrolyzing O-glycosyl compounds"/>
    <property type="evidence" value="ECO:0007669"/>
    <property type="project" value="InterPro"/>
</dbReference>
<dbReference type="AlphaFoldDB" id="A0A2H0YNW5"/>
<name>A0A2H0YNW5_9BACT</name>